<evidence type="ECO:0000256" key="1">
    <source>
        <dbReference type="ARBA" id="ARBA00023015"/>
    </source>
</evidence>
<comment type="caution">
    <text evidence="5">The sequence shown here is derived from an EMBL/GenBank/DDBJ whole genome shotgun (WGS) entry which is preliminary data.</text>
</comment>
<gene>
    <name evidence="5" type="ORF">GCM10010449_10760</name>
</gene>
<name>A0ABP6M8G0_9ACTN</name>
<evidence type="ECO:0000256" key="3">
    <source>
        <dbReference type="ARBA" id="ARBA00023163"/>
    </source>
</evidence>
<dbReference type="InterPro" id="IPR011991">
    <property type="entry name" value="ArsR-like_HTH"/>
</dbReference>
<evidence type="ECO:0000313" key="6">
    <source>
        <dbReference type="Proteomes" id="UP001501637"/>
    </source>
</evidence>
<evidence type="ECO:0000313" key="5">
    <source>
        <dbReference type="EMBL" id="GAA3088824.1"/>
    </source>
</evidence>
<dbReference type="RefSeq" id="WP_344519260.1">
    <property type="nucleotide sequence ID" value="NZ_BAAAUG010000021.1"/>
</dbReference>
<evidence type="ECO:0000259" key="4">
    <source>
        <dbReference type="PROSITE" id="PS51118"/>
    </source>
</evidence>
<proteinExistence type="predicted"/>
<protein>
    <submittedName>
        <fullName evidence="5">Helix-turn-helix domain-containing protein</fullName>
    </submittedName>
</protein>
<keyword evidence="1" id="KW-0805">Transcription regulation</keyword>
<dbReference type="InterPro" id="IPR036388">
    <property type="entry name" value="WH-like_DNA-bd_sf"/>
</dbReference>
<dbReference type="Gene3D" id="1.10.10.10">
    <property type="entry name" value="Winged helix-like DNA-binding domain superfamily/Winged helix DNA-binding domain"/>
    <property type="match status" value="1"/>
</dbReference>
<dbReference type="PANTHER" id="PTHR33204">
    <property type="entry name" value="TRANSCRIPTIONAL REGULATOR, MARR FAMILY"/>
    <property type="match status" value="1"/>
</dbReference>
<keyword evidence="2" id="KW-0238">DNA-binding</keyword>
<dbReference type="InterPro" id="IPR036390">
    <property type="entry name" value="WH_DNA-bd_sf"/>
</dbReference>
<dbReference type="PROSITE" id="PS51118">
    <property type="entry name" value="HTH_HXLR"/>
    <property type="match status" value="1"/>
</dbReference>
<dbReference type="SUPFAM" id="SSF46785">
    <property type="entry name" value="Winged helix' DNA-binding domain"/>
    <property type="match status" value="1"/>
</dbReference>
<evidence type="ECO:0000256" key="2">
    <source>
        <dbReference type="ARBA" id="ARBA00023125"/>
    </source>
</evidence>
<dbReference type="Pfam" id="PF01638">
    <property type="entry name" value="HxlR"/>
    <property type="match status" value="1"/>
</dbReference>
<dbReference type="InterPro" id="IPR002577">
    <property type="entry name" value="HTH_HxlR"/>
</dbReference>
<organism evidence="5 6">
    <name type="scientific">Streptomyces rectiviolaceus</name>
    <dbReference type="NCBI Taxonomy" id="332591"/>
    <lineage>
        <taxon>Bacteria</taxon>
        <taxon>Bacillati</taxon>
        <taxon>Actinomycetota</taxon>
        <taxon>Actinomycetes</taxon>
        <taxon>Kitasatosporales</taxon>
        <taxon>Streptomycetaceae</taxon>
        <taxon>Streptomyces</taxon>
    </lineage>
</organism>
<feature type="domain" description="HTH hxlR-type" evidence="4">
    <location>
        <begin position="15"/>
        <end position="113"/>
    </location>
</feature>
<dbReference type="PANTHER" id="PTHR33204:SF29">
    <property type="entry name" value="TRANSCRIPTIONAL REGULATOR"/>
    <property type="match status" value="1"/>
</dbReference>
<dbReference type="Proteomes" id="UP001501637">
    <property type="component" value="Unassembled WGS sequence"/>
</dbReference>
<sequence>MGNSEVVTVTDPHTCGMGVAVGVFEGKWKSFIMWALADGPRRFGETRRLVTGISEKVLTQQLRELQADGVVHREDYDEQPPRVEYSLTEQGHRLYELLELLSAWGQDHLTTRAGAVTDEGLGAPPSDSPTAGS</sequence>
<dbReference type="CDD" id="cd00090">
    <property type="entry name" value="HTH_ARSR"/>
    <property type="match status" value="1"/>
</dbReference>
<dbReference type="EMBL" id="BAAAUG010000021">
    <property type="protein sequence ID" value="GAA3088824.1"/>
    <property type="molecule type" value="Genomic_DNA"/>
</dbReference>
<keyword evidence="3" id="KW-0804">Transcription</keyword>
<reference evidence="6" key="1">
    <citation type="journal article" date="2019" name="Int. J. Syst. Evol. Microbiol.">
        <title>The Global Catalogue of Microorganisms (GCM) 10K type strain sequencing project: providing services to taxonomists for standard genome sequencing and annotation.</title>
        <authorList>
            <consortium name="The Broad Institute Genomics Platform"/>
            <consortium name="The Broad Institute Genome Sequencing Center for Infectious Disease"/>
            <person name="Wu L."/>
            <person name="Ma J."/>
        </authorList>
    </citation>
    <scope>NUCLEOTIDE SEQUENCE [LARGE SCALE GENOMIC DNA]</scope>
    <source>
        <strain evidence="6">JCM 9092</strain>
    </source>
</reference>
<keyword evidence="6" id="KW-1185">Reference proteome</keyword>
<accession>A0ABP6M8G0</accession>